<dbReference type="Proteomes" id="UP000784700">
    <property type="component" value="Unassembled WGS sequence"/>
</dbReference>
<accession>A0A9Q8INL1</accession>
<dbReference type="PROSITE" id="PS51781">
    <property type="entry name" value="SH3B"/>
    <property type="match status" value="1"/>
</dbReference>
<dbReference type="InterPro" id="IPR002508">
    <property type="entry name" value="MurNAc-LAA_cat"/>
</dbReference>
<dbReference type="SUPFAM" id="SSF50044">
    <property type="entry name" value="SH3-domain"/>
    <property type="match status" value="1"/>
</dbReference>
<evidence type="ECO:0000259" key="4">
    <source>
        <dbReference type="PROSITE" id="PS51781"/>
    </source>
</evidence>
<dbReference type="GO" id="GO:0009253">
    <property type="term" value="P:peptidoglycan catabolic process"/>
    <property type="evidence" value="ECO:0007669"/>
    <property type="project" value="InterPro"/>
</dbReference>
<name>A0A9Q8INL1_9LACO</name>
<dbReference type="PANTHER" id="PTHR30404">
    <property type="entry name" value="N-ACETYLMURAMOYL-L-ALANINE AMIDASE"/>
    <property type="match status" value="1"/>
</dbReference>
<dbReference type="SMART" id="SM00287">
    <property type="entry name" value="SH3b"/>
    <property type="match status" value="1"/>
</dbReference>
<sequence length="288" mass="32707">MMKQIWIDFKNAPFKIWLIRGIISVILLILLIIELARLISLPKVEAESLNLRNAPNDQSQIIEQIPHGQHLKIIKSSENNWWYVKYNNHEGWIASWLLDQKDYNPKHSNKMAEATIVIDPGHGGSDSGTLSANQQYMEKTYTLKMADKVASRLKNLNANVIMTRDSDKYISLGQRTRLSNNIKADLFVSFHFDSANGNGSASGFGVYKYHPNADGIANTVNDGFDLPLHSRGVSMGDYYVLRENKQPAILLEMGFMDSDHDLQYIRSNAYQETVANQVGHSIDKYFNK</sequence>
<organism evidence="5 6">
    <name type="scientific">Apilactobacillus micheneri</name>
    <dbReference type="NCBI Taxonomy" id="1899430"/>
    <lineage>
        <taxon>Bacteria</taxon>
        <taxon>Bacillati</taxon>
        <taxon>Bacillota</taxon>
        <taxon>Bacilli</taxon>
        <taxon>Lactobacillales</taxon>
        <taxon>Lactobacillaceae</taxon>
        <taxon>Apilactobacillus</taxon>
    </lineage>
</organism>
<evidence type="ECO:0000313" key="5">
    <source>
        <dbReference type="EMBL" id="TPR44164.1"/>
    </source>
</evidence>
<dbReference type="GO" id="GO:0008745">
    <property type="term" value="F:N-acetylmuramoyl-L-alanine amidase activity"/>
    <property type="evidence" value="ECO:0007669"/>
    <property type="project" value="InterPro"/>
</dbReference>
<keyword evidence="3" id="KW-0472">Membrane</keyword>
<protein>
    <submittedName>
        <fullName evidence="5">N-acetylmuramoyl-L-alanine amidase</fullName>
    </submittedName>
</protein>
<keyword evidence="1" id="KW-0378">Hydrolase</keyword>
<feature type="domain" description="SH3b" evidence="4">
    <location>
        <begin position="34"/>
        <end position="101"/>
    </location>
</feature>
<dbReference type="SUPFAM" id="SSF53187">
    <property type="entry name" value="Zn-dependent exopeptidases"/>
    <property type="match status" value="1"/>
</dbReference>
<dbReference type="GeneID" id="58108375"/>
<dbReference type="Pfam" id="PF01520">
    <property type="entry name" value="Amidase_3"/>
    <property type="match status" value="1"/>
</dbReference>
<dbReference type="Pfam" id="PF08239">
    <property type="entry name" value="SH3_3"/>
    <property type="match status" value="1"/>
</dbReference>
<dbReference type="InterPro" id="IPR036028">
    <property type="entry name" value="SH3-like_dom_sf"/>
</dbReference>
<dbReference type="Gene3D" id="2.30.30.40">
    <property type="entry name" value="SH3 Domains"/>
    <property type="match status" value="1"/>
</dbReference>
<gene>
    <name evidence="5" type="ORF">DY130_03765</name>
</gene>
<dbReference type="SMART" id="SM00646">
    <property type="entry name" value="Ami_3"/>
    <property type="match status" value="1"/>
</dbReference>
<dbReference type="Gene3D" id="3.40.630.40">
    <property type="entry name" value="Zn-dependent exopeptidases"/>
    <property type="match status" value="1"/>
</dbReference>
<dbReference type="InterPro" id="IPR003646">
    <property type="entry name" value="SH3-like_bac-type"/>
</dbReference>
<dbReference type="RefSeq" id="WP_140936216.1">
    <property type="nucleotide sequence ID" value="NZ_QUBF01000003.1"/>
</dbReference>
<feature type="transmembrane region" description="Helical" evidence="3">
    <location>
        <begin position="12"/>
        <end position="33"/>
    </location>
</feature>
<dbReference type="EMBL" id="QUBG01000003">
    <property type="protein sequence ID" value="TPR44164.1"/>
    <property type="molecule type" value="Genomic_DNA"/>
</dbReference>
<evidence type="ECO:0000256" key="3">
    <source>
        <dbReference type="SAM" id="Phobius"/>
    </source>
</evidence>
<reference evidence="5" key="1">
    <citation type="submission" date="2018-08" db="EMBL/GenBank/DDBJ databases">
        <title>Comparative genomics of wild bee and flower associated Lactobacillus reveals potential adaptation to the bee host.</title>
        <authorList>
            <person name="Vuong H.Q."/>
            <person name="Mcfrederick Q.S."/>
        </authorList>
    </citation>
    <scope>NUCLEOTIDE SEQUENCE</scope>
    <source>
        <strain evidence="5">HV_63</strain>
    </source>
</reference>
<dbReference type="AlphaFoldDB" id="A0A9Q8INL1"/>
<dbReference type="InterPro" id="IPR050695">
    <property type="entry name" value="N-acetylmuramoyl_amidase_3"/>
</dbReference>
<keyword evidence="2" id="KW-0961">Cell wall biogenesis/degradation</keyword>
<comment type="caution">
    <text evidence="5">The sequence shown here is derived from an EMBL/GenBank/DDBJ whole genome shotgun (WGS) entry which is preliminary data.</text>
</comment>
<dbReference type="PANTHER" id="PTHR30404:SF0">
    <property type="entry name" value="N-ACETYLMURAMOYL-L-ALANINE AMIDASE AMIC"/>
    <property type="match status" value="1"/>
</dbReference>
<keyword evidence="3" id="KW-0812">Transmembrane</keyword>
<dbReference type="CDD" id="cd02696">
    <property type="entry name" value="MurNAc-LAA"/>
    <property type="match status" value="1"/>
</dbReference>
<dbReference type="GO" id="GO:0071555">
    <property type="term" value="P:cell wall organization"/>
    <property type="evidence" value="ECO:0007669"/>
    <property type="project" value="UniProtKB-KW"/>
</dbReference>
<keyword evidence="3" id="KW-1133">Transmembrane helix</keyword>
<evidence type="ECO:0000256" key="1">
    <source>
        <dbReference type="ARBA" id="ARBA00022801"/>
    </source>
</evidence>
<evidence type="ECO:0000256" key="2">
    <source>
        <dbReference type="ARBA" id="ARBA00023316"/>
    </source>
</evidence>
<proteinExistence type="predicted"/>
<evidence type="ECO:0000313" key="6">
    <source>
        <dbReference type="Proteomes" id="UP000784700"/>
    </source>
</evidence>
<dbReference type="GO" id="GO:0030288">
    <property type="term" value="C:outer membrane-bounded periplasmic space"/>
    <property type="evidence" value="ECO:0007669"/>
    <property type="project" value="TreeGrafter"/>
</dbReference>